<dbReference type="PANTHER" id="PTHR24373:SF275">
    <property type="entry name" value="TIR DOMAIN-CONTAINING PROTEIN"/>
    <property type="match status" value="1"/>
</dbReference>
<feature type="non-terminal residue" evidence="6">
    <location>
        <position position="704"/>
    </location>
</feature>
<accession>A0A0B7B430</accession>
<evidence type="ECO:0000256" key="2">
    <source>
        <dbReference type="ARBA" id="ARBA00022729"/>
    </source>
</evidence>
<keyword evidence="3" id="KW-0677">Repeat</keyword>
<feature type="compositionally biased region" description="Basic and acidic residues" evidence="4">
    <location>
        <begin position="607"/>
        <end position="630"/>
    </location>
</feature>
<name>A0A0B7B430_9EUPU</name>
<evidence type="ECO:0000313" key="7">
    <source>
        <dbReference type="EMBL" id="CEK87633.1"/>
    </source>
</evidence>
<evidence type="ECO:0000256" key="1">
    <source>
        <dbReference type="ARBA" id="ARBA00022614"/>
    </source>
</evidence>
<dbReference type="SMART" id="SM00369">
    <property type="entry name" value="LRR_TYP"/>
    <property type="match status" value="13"/>
</dbReference>
<evidence type="ECO:0000313" key="6">
    <source>
        <dbReference type="EMBL" id="CEK87632.1"/>
    </source>
</evidence>
<dbReference type="Pfam" id="PF13855">
    <property type="entry name" value="LRR_8"/>
    <property type="match status" value="3"/>
</dbReference>
<dbReference type="PANTHER" id="PTHR24373">
    <property type="entry name" value="SLIT RELATED LEUCINE-RICH REPEAT NEURONAL PROTEIN"/>
    <property type="match status" value="1"/>
</dbReference>
<dbReference type="SUPFAM" id="SSF52058">
    <property type="entry name" value="L domain-like"/>
    <property type="match status" value="2"/>
</dbReference>
<feature type="region of interest" description="Disordered" evidence="4">
    <location>
        <begin position="547"/>
        <end position="704"/>
    </location>
</feature>
<dbReference type="EMBL" id="HACG01040767">
    <property type="protein sequence ID" value="CEK87632.1"/>
    <property type="molecule type" value="Transcribed_RNA"/>
</dbReference>
<reference evidence="6" key="1">
    <citation type="submission" date="2014-12" db="EMBL/GenBank/DDBJ databases">
        <title>Insight into the proteome of Arion vulgaris.</title>
        <authorList>
            <person name="Aradska J."/>
            <person name="Bulat T."/>
            <person name="Smidak R."/>
            <person name="Sarate P."/>
            <person name="Gangsoo J."/>
            <person name="Sialana F."/>
            <person name="Bilban M."/>
            <person name="Lubec G."/>
        </authorList>
    </citation>
    <scope>NUCLEOTIDE SEQUENCE</scope>
    <source>
        <tissue evidence="6">Skin</tissue>
    </source>
</reference>
<sequence>MRISIKIIIAAVMVVTVWSQATTAQVSCPSRCRSCENNVAECSSRSLTAPPRVYPAGTRIINLEGNHIRVIAEKTFGILASMEVLKISGNKIVFLRNDAFSSFPNMIVLDLTDNRISRINRRSFTGLDKLRTLSLNRNKIESLDAIFQHVPNLFQLNLANNRVTAIGQNDLSALSRMHYLDIRDNLISSIHSQAFQNLLNLRYLFLNNNPLMSTPRFEFGSQVLQLVDFSNCELRKVPGPFPSSVTDLRLGHNKIMQVNNTEFTNITDLQLLTLNDNELHFLEDRCMAHLTQLREVWLRHNNLVYIPRGIPNKVRKVYMDSNNIQQIEAGIFSNMSHLDYLTVESNQINRIQPNTFLGLRFLNTLNFQGNRIINLEPDTFTDLGSLSTLLLSNNPLVKIEAGAFRNLGNLSQLFLSYIVDESFELVENFLPQMLRLQTLHLTNSPGLVDDLMDVIHDPTVNLIPLENLRQLDLSYNTLEWVTPRIRQAFPNLLSMPLDGNPLRCSRRLKWLKDWMTSSEVSFHNYNEIVCETPLRLKDRTVRSIEDNEWAEDNEVSTGGANVGTPNNNQGVSEVAGSEGGQVLADSGVQTVVGPSIRPNRAQGVGKRSKDENEGERKGKGKKGRNEDKNNKKGKNKKGKNKEDTTNKEEIINKTDKVEKTGKKDKSKKKDAADKKYAVNNKDTKTKTDTTDKTATINKTDKTSK</sequence>
<dbReference type="InterPro" id="IPR001611">
    <property type="entry name" value="Leu-rich_rpt"/>
</dbReference>
<protein>
    <recommendedName>
        <fullName evidence="8">LRRCT domain-containing protein</fullName>
    </recommendedName>
</protein>
<dbReference type="EMBL" id="HACG01040768">
    <property type="protein sequence ID" value="CEK87633.1"/>
    <property type="molecule type" value="Transcribed_RNA"/>
</dbReference>
<evidence type="ECO:0000256" key="4">
    <source>
        <dbReference type="SAM" id="MobiDB-lite"/>
    </source>
</evidence>
<evidence type="ECO:0000256" key="3">
    <source>
        <dbReference type="ARBA" id="ARBA00022737"/>
    </source>
</evidence>
<feature type="signal peptide" evidence="5">
    <location>
        <begin position="1"/>
        <end position="19"/>
    </location>
</feature>
<dbReference type="InterPro" id="IPR003591">
    <property type="entry name" value="Leu-rich_rpt_typical-subtyp"/>
</dbReference>
<gene>
    <name evidence="6" type="primary">ORF160495</name>
    <name evidence="7" type="synonym">ORF160502</name>
</gene>
<dbReference type="AlphaFoldDB" id="A0A0B7B430"/>
<dbReference type="InterPro" id="IPR050328">
    <property type="entry name" value="Dev_Immune_Receptor"/>
</dbReference>
<keyword evidence="2 5" id="KW-0732">Signal</keyword>
<dbReference type="PROSITE" id="PS51450">
    <property type="entry name" value="LRR"/>
    <property type="match status" value="1"/>
</dbReference>
<organism evidence="6">
    <name type="scientific">Arion vulgaris</name>
    <dbReference type="NCBI Taxonomy" id="1028688"/>
    <lineage>
        <taxon>Eukaryota</taxon>
        <taxon>Metazoa</taxon>
        <taxon>Spiralia</taxon>
        <taxon>Lophotrochozoa</taxon>
        <taxon>Mollusca</taxon>
        <taxon>Gastropoda</taxon>
        <taxon>Heterobranchia</taxon>
        <taxon>Euthyneura</taxon>
        <taxon>Panpulmonata</taxon>
        <taxon>Eupulmonata</taxon>
        <taxon>Stylommatophora</taxon>
        <taxon>Helicina</taxon>
        <taxon>Arionoidea</taxon>
        <taxon>Arionidae</taxon>
        <taxon>Arion</taxon>
    </lineage>
</organism>
<feature type="chain" id="PRO_5007391226" description="LRRCT domain-containing protein" evidence="5">
    <location>
        <begin position="20"/>
        <end position="704"/>
    </location>
</feature>
<feature type="compositionally biased region" description="Polar residues" evidence="4">
    <location>
        <begin position="555"/>
        <end position="571"/>
    </location>
</feature>
<feature type="compositionally biased region" description="Basic and acidic residues" evidence="4">
    <location>
        <begin position="640"/>
        <end position="691"/>
    </location>
</feature>
<evidence type="ECO:0008006" key="8">
    <source>
        <dbReference type="Google" id="ProtNLM"/>
    </source>
</evidence>
<dbReference type="Gene3D" id="3.80.10.10">
    <property type="entry name" value="Ribonuclease Inhibitor"/>
    <property type="match status" value="4"/>
</dbReference>
<proteinExistence type="predicted"/>
<keyword evidence="1" id="KW-0433">Leucine-rich repeat</keyword>
<evidence type="ECO:0000256" key="5">
    <source>
        <dbReference type="SAM" id="SignalP"/>
    </source>
</evidence>
<dbReference type="InterPro" id="IPR032675">
    <property type="entry name" value="LRR_dom_sf"/>
</dbReference>